<name>A0A200IZK4_9ENTE</name>
<reference evidence="3" key="3">
    <citation type="submission" date="2024-03" db="EMBL/GenBank/DDBJ databases">
        <title>The Genome Sequence of Enterococcus sp. DIV0238c.</title>
        <authorList>
            <consortium name="The Broad Institute Genomics Platform"/>
            <consortium name="The Broad Institute Microbial Omics Core"/>
            <consortium name="The Broad Institute Genomic Center for Infectious Diseases"/>
            <person name="Earl A."/>
            <person name="Manson A."/>
            <person name="Gilmore M."/>
            <person name="Schwartman J."/>
            <person name="Shea T."/>
            <person name="Abouelleil A."/>
            <person name="Cao P."/>
            <person name="Chapman S."/>
            <person name="Cusick C."/>
            <person name="Young S."/>
            <person name="Neafsey D."/>
            <person name="Nusbaum C."/>
            <person name="Birren B."/>
        </authorList>
    </citation>
    <scope>NUCLEOTIDE SEQUENCE</scope>
    <source>
        <strain evidence="3">9D6_DIV0238</strain>
    </source>
</reference>
<evidence type="ECO:0000259" key="1">
    <source>
        <dbReference type="PROSITE" id="PS51186"/>
    </source>
</evidence>
<feature type="domain" description="N-acetyltransferase" evidence="1">
    <location>
        <begin position="6"/>
        <end position="142"/>
    </location>
</feature>
<dbReference type="RefSeq" id="WP_087641783.1">
    <property type="nucleotide sequence ID" value="NZ_CP147246.1"/>
</dbReference>
<dbReference type="OrthoDB" id="9796171at2"/>
<dbReference type="InterPro" id="IPR016181">
    <property type="entry name" value="Acyl_CoA_acyltransferase"/>
</dbReference>
<dbReference type="GO" id="GO:0016747">
    <property type="term" value="F:acyltransferase activity, transferring groups other than amino-acyl groups"/>
    <property type="evidence" value="ECO:0007669"/>
    <property type="project" value="InterPro"/>
</dbReference>
<evidence type="ECO:0000313" key="3">
    <source>
        <dbReference type="EMBL" id="WYJ94507.1"/>
    </source>
</evidence>
<dbReference type="SUPFAM" id="SSF55729">
    <property type="entry name" value="Acyl-CoA N-acyltransferases (Nat)"/>
    <property type="match status" value="1"/>
</dbReference>
<accession>A0A200IZK4</accession>
<gene>
    <name evidence="3" type="ORF">A5889_002020</name>
    <name evidence="2" type="ORF">A5889_002702</name>
</gene>
<dbReference type="AlphaFoldDB" id="A0A200IZK4"/>
<dbReference type="Pfam" id="PF13673">
    <property type="entry name" value="Acetyltransf_10"/>
    <property type="match status" value="1"/>
</dbReference>
<organism evidence="2">
    <name type="scientific">Candidatus Enterococcus dunnyi</name>
    <dbReference type="NCBI Taxonomy" id="1834192"/>
    <lineage>
        <taxon>Bacteria</taxon>
        <taxon>Bacillati</taxon>
        <taxon>Bacillota</taxon>
        <taxon>Bacilli</taxon>
        <taxon>Lactobacillales</taxon>
        <taxon>Enterococcaceae</taxon>
        <taxon>Enterococcus</taxon>
    </lineage>
</organism>
<reference evidence="2" key="1">
    <citation type="submission" date="2017-05" db="EMBL/GenBank/DDBJ databases">
        <title>The Genome Sequence of Enterococcus sp. 9D6_DIV0238.</title>
        <authorList>
            <consortium name="The Broad Institute Genomics Platform"/>
            <consortium name="The Broad Institute Genomic Center for Infectious Diseases"/>
            <person name="Earl A."/>
            <person name="Manson A."/>
            <person name="Schwartman J."/>
            <person name="Gilmore M."/>
            <person name="Abouelleil A."/>
            <person name="Cao P."/>
            <person name="Chapman S."/>
            <person name="Cusick C."/>
            <person name="Shea T."/>
            <person name="Young S."/>
            <person name="Neafsey D."/>
            <person name="Nusbaum C."/>
            <person name="Birren B."/>
        </authorList>
    </citation>
    <scope>NUCLEOTIDE SEQUENCE [LARGE SCALE GENOMIC DNA]</scope>
    <source>
        <strain evidence="2">9D6_DIV0238</strain>
    </source>
</reference>
<dbReference type="InterPro" id="IPR000182">
    <property type="entry name" value="GNAT_dom"/>
</dbReference>
<dbReference type="Proteomes" id="UP000196151">
    <property type="component" value="Chromosome"/>
</dbReference>
<keyword evidence="4" id="KW-1185">Reference proteome</keyword>
<dbReference type="EMBL" id="CP147246">
    <property type="protein sequence ID" value="WYJ94507.1"/>
    <property type="molecule type" value="Genomic_DNA"/>
</dbReference>
<evidence type="ECO:0000313" key="2">
    <source>
        <dbReference type="EMBL" id="OUZ30414.1"/>
    </source>
</evidence>
<dbReference type="Gene3D" id="3.40.630.30">
    <property type="match status" value="1"/>
</dbReference>
<evidence type="ECO:0000313" key="4">
    <source>
        <dbReference type="Proteomes" id="UP000196151"/>
    </source>
</evidence>
<sequence length="142" mass="16548">MKYHVKDFSELTTKEFFEIAKLRTAVFVVEQNCPYQEIDDIDEHALHTWLQEEKDIVGYTRIIDNGETVSFGRVLIDPNYRKHGLGNLLLENTLNVISERYPEKPIIIGAQAHLTDFYGGFGFKEISEVYLEDDIPHVKMRK</sequence>
<reference evidence="3" key="2">
    <citation type="submission" date="2017-05" db="EMBL/GenBank/DDBJ databases">
        <authorList>
            <consortium name="The Broad Institute Genomics Platform"/>
            <consortium name="The Broad Institute Genomic Center for Infectious Diseases"/>
            <person name="Earl A."/>
            <person name="Manson A."/>
            <person name="Schwartman J."/>
            <person name="Gilmore M."/>
            <person name="Abouelleil A."/>
            <person name="Cao P."/>
            <person name="Chapman S."/>
            <person name="Cusick C."/>
            <person name="Shea T."/>
            <person name="Young S."/>
            <person name="Neafsey D."/>
            <person name="Nusbaum C."/>
            <person name="Birren B."/>
        </authorList>
    </citation>
    <scope>NUCLEOTIDE SEQUENCE</scope>
    <source>
        <strain evidence="3">9D6_DIV0238</strain>
    </source>
</reference>
<dbReference type="PROSITE" id="PS51186">
    <property type="entry name" value="GNAT"/>
    <property type="match status" value="1"/>
</dbReference>
<dbReference type="EMBL" id="NIBQ01000003">
    <property type="protein sequence ID" value="OUZ30414.1"/>
    <property type="molecule type" value="Genomic_DNA"/>
</dbReference>
<protein>
    <submittedName>
        <fullName evidence="3">ElaA protein</fullName>
    </submittedName>
</protein>
<proteinExistence type="predicted"/>